<dbReference type="Proteomes" id="UP000030758">
    <property type="component" value="Unassembled WGS sequence"/>
</dbReference>
<dbReference type="EMBL" id="KL367626">
    <property type="protein sequence ID" value="KFD61326.1"/>
    <property type="molecule type" value="Genomic_DNA"/>
</dbReference>
<protein>
    <submittedName>
        <fullName evidence="1">Uncharacterized protein</fullName>
    </submittedName>
</protein>
<proteinExistence type="predicted"/>
<organism evidence="1">
    <name type="scientific">Trichuris suis</name>
    <name type="common">pig whipworm</name>
    <dbReference type="NCBI Taxonomy" id="68888"/>
    <lineage>
        <taxon>Eukaryota</taxon>
        <taxon>Metazoa</taxon>
        <taxon>Ecdysozoa</taxon>
        <taxon>Nematoda</taxon>
        <taxon>Enoplea</taxon>
        <taxon>Dorylaimia</taxon>
        <taxon>Trichinellida</taxon>
        <taxon>Trichuridae</taxon>
        <taxon>Trichuris</taxon>
    </lineage>
</organism>
<reference evidence="1" key="1">
    <citation type="journal article" date="2014" name="Nat. Genet.">
        <title>Genome and transcriptome of the porcine whipworm Trichuris suis.</title>
        <authorList>
            <person name="Jex A.R."/>
            <person name="Nejsum P."/>
            <person name="Schwarz E.M."/>
            <person name="Hu L."/>
            <person name="Young N.D."/>
            <person name="Hall R.S."/>
            <person name="Korhonen P.K."/>
            <person name="Liao S."/>
            <person name="Thamsborg S."/>
            <person name="Xia J."/>
            <person name="Xu P."/>
            <person name="Wang S."/>
            <person name="Scheerlinck J.P."/>
            <person name="Hofmann A."/>
            <person name="Sternberg P.W."/>
            <person name="Wang J."/>
            <person name="Gasser R.B."/>
        </authorList>
    </citation>
    <scope>NUCLEOTIDE SEQUENCE [LARGE SCALE GENOMIC DNA]</scope>
    <source>
        <strain evidence="1">DCEP-RM93F</strain>
    </source>
</reference>
<evidence type="ECO:0000313" key="1">
    <source>
        <dbReference type="EMBL" id="KFD61326.1"/>
    </source>
</evidence>
<sequence length="59" mass="6754">MSLENGRCSLPACKRNKVVQCGTGLVLYVEKVLSAFFLRTWRIDKDNPIQRSESLKKLL</sequence>
<name>A0A085MVT0_9BILA</name>
<dbReference type="AlphaFoldDB" id="A0A085MVT0"/>
<accession>A0A085MVT0</accession>
<gene>
    <name evidence="1" type="ORF">M514_26459</name>
</gene>